<evidence type="ECO:0000313" key="3">
    <source>
        <dbReference type="Proteomes" id="UP000707071"/>
    </source>
</evidence>
<evidence type="ECO:0000313" key="2">
    <source>
        <dbReference type="EMBL" id="KAG6298720.1"/>
    </source>
</evidence>
<dbReference type="Proteomes" id="UP000707071">
    <property type="component" value="Unassembled WGS sequence"/>
</dbReference>
<accession>A0A9P7QIE2</accession>
<sequence length="112" mass="11858">MSIHSILHSLLPNHVLNHSSPNPVHSALLAAISSAAAPASAFAISTTVALNKAAASTSSALLVAAPAVSTFGGRGRNQLLRTSKKHLSDQLHEVKKSMRSRIEQYTQGRLRK</sequence>
<feature type="compositionally biased region" description="Polar residues" evidence="1">
    <location>
        <begin position="103"/>
        <end position="112"/>
    </location>
</feature>
<feature type="compositionally biased region" description="Basic and acidic residues" evidence="1">
    <location>
        <begin position="86"/>
        <end position="102"/>
    </location>
</feature>
<comment type="caution">
    <text evidence="2">The sequence shown here is derived from an EMBL/GenBank/DDBJ whole genome shotgun (WGS) entry which is preliminary data.</text>
</comment>
<evidence type="ECO:0000256" key="1">
    <source>
        <dbReference type="SAM" id="MobiDB-lite"/>
    </source>
</evidence>
<feature type="region of interest" description="Disordered" evidence="1">
    <location>
        <begin position="86"/>
        <end position="112"/>
    </location>
</feature>
<reference evidence="2 3" key="1">
    <citation type="journal article" date="2020" name="bioRxiv">
        <title>Whole genome comparisons of ergot fungi reveals the divergence and evolution of species within the genus Claviceps are the result of varying mechanisms driving genome evolution and host range expansion.</title>
        <authorList>
            <person name="Wyka S.A."/>
            <person name="Mondo S.J."/>
            <person name="Liu M."/>
            <person name="Dettman J."/>
            <person name="Nalam V."/>
            <person name="Broders K.D."/>
        </authorList>
    </citation>
    <scope>NUCLEOTIDE SEQUENCE [LARGE SCALE GENOMIC DNA]</scope>
    <source>
        <strain evidence="2 3">Clav52</strain>
    </source>
</reference>
<keyword evidence="3" id="KW-1185">Reference proteome</keyword>
<proteinExistence type="predicted"/>
<dbReference type="EMBL" id="SRRH01000116">
    <property type="protein sequence ID" value="KAG6298720.1"/>
    <property type="molecule type" value="Genomic_DNA"/>
</dbReference>
<organism evidence="2 3">
    <name type="scientific">Claviceps aff. purpurea</name>
    <dbReference type="NCBI Taxonomy" id="1967640"/>
    <lineage>
        <taxon>Eukaryota</taxon>
        <taxon>Fungi</taxon>
        <taxon>Dikarya</taxon>
        <taxon>Ascomycota</taxon>
        <taxon>Pezizomycotina</taxon>
        <taxon>Sordariomycetes</taxon>
        <taxon>Hypocreomycetidae</taxon>
        <taxon>Hypocreales</taxon>
        <taxon>Clavicipitaceae</taxon>
        <taxon>Claviceps</taxon>
    </lineage>
</organism>
<dbReference type="AlphaFoldDB" id="A0A9P7QIE2"/>
<protein>
    <submittedName>
        <fullName evidence="2">Uncharacterized protein</fullName>
    </submittedName>
</protein>
<name>A0A9P7QIE2_9HYPO</name>
<gene>
    <name evidence="2" type="ORF">E4U09_000589</name>
</gene>